<protein>
    <recommendedName>
        <fullName evidence="1">Nup54 C-terminal interacting domain-containing protein</fullName>
    </recommendedName>
</protein>
<feature type="domain" description="Nup54 C-terminal interacting" evidence="1">
    <location>
        <begin position="24"/>
        <end position="62"/>
    </location>
</feature>
<accession>A0A834LY46</accession>
<dbReference type="PANTHER" id="PTHR13000:SF0">
    <property type="entry name" value="NUCLEOPORIN P54"/>
    <property type="match status" value="1"/>
</dbReference>
<dbReference type="PANTHER" id="PTHR13000">
    <property type="entry name" value="NUCLEOPORIN P54"/>
    <property type="match status" value="1"/>
</dbReference>
<feature type="non-terminal residue" evidence="2">
    <location>
        <position position="1"/>
    </location>
</feature>
<comment type="caution">
    <text evidence="2">The sequence shown here is derived from an EMBL/GenBank/DDBJ whole genome shotgun (WGS) entry which is preliminary data.</text>
</comment>
<dbReference type="EMBL" id="JAACXV010016699">
    <property type="protein sequence ID" value="KAF7264536.1"/>
    <property type="molecule type" value="Genomic_DNA"/>
</dbReference>
<evidence type="ECO:0000313" key="2">
    <source>
        <dbReference type="EMBL" id="KAF7264536.1"/>
    </source>
</evidence>
<dbReference type="GO" id="GO:0017056">
    <property type="term" value="F:structural constituent of nuclear pore"/>
    <property type="evidence" value="ECO:0007669"/>
    <property type="project" value="TreeGrafter"/>
</dbReference>
<gene>
    <name evidence="2" type="ORF">GWI33_023079</name>
</gene>
<dbReference type="InterPro" id="IPR040985">
    <property type="entry name" value="Nup54_C"/>
</dbReference>
<dbReference type="Gene3D" id="1.20.5.170">
    <property type="match status" value="1"/>
</dbReference>
<organism evidence="2 3">
    <name type="scientific">Rhynchophorus ferrugineus</name>
    <name type="common">Red palm weevil</name>
    <name type="synonym">Curculio ferrugineus</name>
    <dbReference type="NCBI Taxonomy" id="354439"/>
    <lineage>
        <taxon>Eukaryota</taxon>
        <taxon>Metazoa</taxon>
        <taxon>Ecdysozoa</taxon>
        <taxon>Arthropoda</taxon>
        <taxon>Hexapoda</taxon>
        <taxon>Insecta</taxon>
        <taxon>Pterygota</taxon>
        <taxon>Neoptera</taxon>
        <taxon>Endopterygota</taxon>
        <taxon>Coleoptera</taxon>
        <taxon>Polyphaga</taxon>
        <taxon>Cucujiformia</taxon>
        <taxon>Curculionidae</taxon>
        <taxon>Dryophthorinae</taxon>
        <taxon>Rhynchophorus</taxon>
    </lineage>
</organism>
<dbReference type="Pfam" id="PF18437">
    <property type="entry name" value="Nup54_C"/>
    <property type="match status" value="1"/>
</dbReference>
<reference evidence="2" key="1">
    <citation type="submission" date="2020-08" db="EMBL/GenBank/DDBJ databases">
        <title>Genome sequencing and assembly of the red palm weevil Rhynchophorus ferrugineus.</title>
        <authorList>
            <person name="Dias G.B."/>
            <person name="Bergman C.M."/>
            <person name="Manee M."/>
        </authorList>
    </citation>
    <scope>NUCLEOTIDE SEQUENCE</scope>
    <source>
        <strain evidence="2">AA-2017</strain>
        <tissue evidence="2">Whole larva</tissue>
    </source>
</reference>
<dbReference type="GO" id="GO:0006999">
    <property type="term" value="P:nuclear pore organization"/>
    <property type="evidence" value="ECO:0007669"/>
    <property type="project" value="TreeGrafter"/>
</dbReference>
<sequence>GQINELLSHVKMIENSQKQSETNYRIDADAQDEIKQFLRMEQYGITQLISIINNDMKCLKIISTGLRELAEKRHF</sequence>
<dbReference type="InterPro" id="IPR024864">
    <property type="entry name" value="Nup54/Nup57/Nup44"/>
</dbReference>
<keyword evidence="3" id="KW-1185">Reference proteome</keyword>
<name>A0A834LY46_RHYFE</name>
<evidence type="ECO:0000259" key="1">
    <source>
        <dbReference type="Pfam" id="PF18437"/>
    </source>
</evidence>
<dbReference type="OrthoDB" id="6162375at2759"/>
<dbReference type="GO" id="GO:0036228">
    <property type="term" value="P:protein localization to nuclear inner membrane"/>
    <property type="evidence" value="ECO:0007669"/>
    <property type="project" value="TreeGrafter"/>
</dbReference>
<dbReference type="Proteomes" id="UP000625711">
    <property type="component" value="Unassembled WGS sequence"/>
</dbReference>
<dbReference type="GO" id="GO:0006607">
    <property type="term" value="P:NLS-bearing protein import into nucleus"/>
    <property type="evidence" value="ECO:0007669"/>
    <property type="project" value="TreeGrafter"/>
</dbReference>
<proteinExistence type="predicted"/>
<dbReference type="AlphaFoldDB" id="A0A834LY46"/>
<dbReference type="GO" id="GO:0044613">
    <property type="term" value="C:nuclear pore central transport channel"/>
    <property type="evidence" value="ECO:0007669"/>
    <property type="project" value="TreeGrafter"/>
</dbReference>
<evidence type="ECO:0000313" key="3">
    <source>
        <dbReference type="Proteomes" id="UP000625711"/>
    </source>
</evidence>